<name>A0AAD2Q1L9_9AGAR</name>
<organism evidence="3 4">
    <name type="scientific">Mycena citricolor</name>
    <dbReference type="NCBI Taxonomy" id="2018698"/>
    <lineage>
        <taxon>Eukaryota</taxon>
        <taxon>Fungi</taxon>
        <taxon>Dikarya</taxon>
        <taxon>Basidiomycota</taxon>
        <taxon>Agaricomycotina</taxon>
        <taxon>Agaricomycetes</taxon>
        <taxon>Agaricomycetidae</taxon>
        <taxon>Agaricales</taxon>
        <taxon>Marasmiineae</taxon>
        <taxon>Mycenaceae</taxon>
        <taxon>Mycena</taxon>
    </lineage>
</organism>
<feature type="transmembrane region" description="Helical" evidence="1">
    <location>
        <begin position="20"/>
        <end position="37"/>
    </location>
</feature>
<feature type="transmembrane region" description="Helical" evidence="1">
    <location>
        <begin position="169"/>
        <end position="189"/>
    </location>
</feature>
<feature type="transmembrane region" description="Helical" evidence="1">
    <location>
        <begin position="89"/>
        <end position="112"/>
    </location>
</feature>
<accession>A0AAD2Q1L9</accession>
<feature type="domain" description="DUF6533" evidence="2">
    <location>
        <begin position="24"/>
        <end position="62"/>
    </location>
</feature>
<dbReference type="AlphaFoldDB" id="A0AAD2Q1L9"/>
<proteinExistence type="predicted"/>
<protein>
    <recommendedName>
        <fullName evidence="2">DUF6533 domain-containing protein</fullName>
    </recommendedName>
</protein>
<keyword evidence="1" id="KW-0472">Membrane</keyword>
<dbReference type="Pfam" id="PF20151">
    <property type="entry name" value="DUF6533"/>
    <property type="match status" value="1"/>
</dbReference>
<keyword evidence="1" id="KW-0812">Transmembrane</keyword>
<keyword evidence="4" id="KW-1185">Reference proteome</keyword>
<gene>
    <name evidence="3" type="ORF">MYCIT1_LOCUS7562</name>
</gene>
<evidence type="ECO:0000259" key="2">
    <source>
        <dbReference type="Pfam" id="PF20151"/>
    </source>
</evidence>
<comment type="caution">
    <text evidence="3">The sequence shown here is derived from an EMBL/GenBank/DDBJ whole genome shotgun (WGS) entry which is preliminary data.</text>
</comment>
<dbReference type="Proteomes" id="UP001295794">
    <property type="component" value="Unassembled WGS sequence"/>
</dbReference>
<feature type="transmembrane region" description="Helical" evidence="1">
    <location>
        <begin position="58"/>
        <end position="77"/>
    </location>
</feature>
<dbReference type="InterPro" id="IPR045340">
    <property type="entry name" value="DUF6533"/>
</dbReference>
<reference evidence="3" key="1">
    <citation type="submission" date="2023-11" db="EMBL/GenBank/DDBJ databases">
        <authorList>
            <person name="De Vega J J."/>
            <person name="De Vega J J."/>
        </authorList>
    </citation>
    <scope>NUCLEOTIDE SEQUENCE</scope>
</reference>
<feature type="transmembrane region" description="Helical" evidence="1">
    <location>
        <begin position="119"/>
        <end position="140"/>
    </location>
</feature>
<keyword evidence="1" id="KW-1133">Transmembrane helix</keyword>
<evidence type="ECO:0000313" key="3">
    <source>
        <dbReference type="EMBL" id="CAK5266065.1"/>
    </source>
</evidence>
<feature type="transmembrane region" description="Helical" evidence="1">
    <location>
        <begin position="210"/>
        <end position="228"/>
    </location>
</feature>
<sequence>MYALTPDNIASLRGAENARMMVIGMFCLSVYDLLISLDDEIRCFWTGRWTLSRALFFINRYLNPAICVLALACVSLPDPSIRVCRQGIQLLFVVSTLALGIVQAMLAIRVWYLFASSRAMRLFIVAASVVTNVLSLYLAVREGVDMKVQPHIPGVLGCHATRPPMFWRLFLPSLVLHTVLYILTAYRALRNRAVFKEAPILKRLLRDGGFFYFAVFLSVLFTSIGSFLNQYPSINVPAIFSNFSVTTTSIAASRIMLSIHSLAHKLGSDSAWLLNNVELSRVPWRRGATEGEIIVERFSTECPDAEVDGDVDVDVESGGAGGRGVPLKTSRVGRWTDETW</sequence>
<dbReference type="EMBL" id="CAVNYO010000105">
    <property type="protein sequence ID" value="CAK5266065.1"/>
    <property type="molecule type" value="Genomic_DNA"/>
</dbReference>
<evidence type="ECO:0000256" key="1">
    <source>
        <dbReference type="SAM" id="Phobius"/>
    </source>
</evidence>
<evidence type="ECO:0000313" key="4">
    <source>
        <dbReference type="Proteomes" id="UP001295794"/>
    </source>
</evidence>